<reference evidence="1" key="1">
    <citation type="submission" date="2019-08" db="EMBL/GenBank/DDBJ databases">
        <authorList>
            <person name="Kucharzyk K."/>
            <person name="Murdoch R.W."/>
            <person name="Higgins S."/>
            <person name="Loffler F."/>
        </authorList>
    </citation>
    <scope>NUCLEOTIDE SEQUENCE</scope>
</reference>
<sequence length="152" mass="17467">MDVLPAVEGGNHPLVSADVRQETKFNLRIVRVHEDITLGGYKCFSNLSALLCTHRNILHVGFRAGDAPCRGDALVKLRPHTVVRLADHVEEPVDKRTLELRDKAVFEDHRNGRMFVRKGFQRIRIGRKTTLVLSSCRQTKLFKKHFAELFRR</sequence>
<name>A0A645GP28_9ZZZZ</name>
<dbReference type="EMBL" id="VSSQ01078977">
    <property type="protein sequence ID" value="MPN28617.1"/>
    <property type="molecule type" value="Genomic_DNA"/>
</dbReference>
<gene>
    <name evidence="1" type="ORF">SDC9_176060</name>
</gene>
<accession>A0A645GP28</accession>
<protein>
    <submittedName>
        <fullName evidence="1">Uncharacterized protein</fullName>
    </submittedName>
</protein>
<dbReference type="AlphaFoldDB" id="A0A645GP28"/>
<comment type="caution">
    <text evidence="1">The sequence shown here is derived from an EMBL/GenBank/DDBJ whole genome shotgun (WGS) entry which is preliminary data.</text>
</comment>
<organism evidence="1">
    <name type="scientific">bioreactor metagenome</name>
    <dbReference type="NCBI Taxonomy" id="1076179"/>
    <lineage>
        <taxon>unclassified sequences</taxon>
        <taxon>metagenomes</taxon>
        <taxon>ecological metagenomes</taxon>
    </lineage>
</organism>
<evidence type="ECO:0000313" key="1">
    <source>
        <dbReference type="EMBL" id="MPN28617.1"/>
    </source>
</evidence>
<proteinExistence type="predicted"/>